<comment type="similarity">
    <text evidence="1 5 6">Belongs to the universal ribosomal protein uL30 family.</text>
</comment>
<protein>
    <recommendedName>
        <fullName evidence="5">Large ribosomal subunit protein uL30</fullName>
    </recommendedName>
</protein>
<evidence type="ECO:0000313" key="9">
    <source>
        <dbReference type="Proteomes" id="UP000001340"/>
    </source>
</evidence>
<dbReference type="GO" id="GO:0022625">
    <property type="term" value="C:cytosolic large ribosomal subunit"/>
    <property type="evidence" value="ECO:0007669"/>
    <property type="project" value="TreeGrafter"/>
</dbReference>
<evidence type="ECO:0000256" key="1">
    <source>
        <dbReference type="ARBA" id="ARBA00007594"/>
    </source>
</evidence>
<dbReference type="Pfam" id="PF00327">
    <property type="entry name" value="Ribosomal_L30"/>
    <property type="match status" value="1"/>
</dbReference>
<evidence type="ECO:0000256" key="3">
    <source>
        <dbReference type="ARBA" id="ARBA00022980"/>
    </source>
</evidence>
<dbReference type="Gene3D" id="3.30.1390.20">
    <property type="entry name" value="Ribosomal protein L30, ferredoxin-like fold domain"/>
    <property type="match status" value="1"/>
</dbReference>
<feature type="domain" description="Large ribosomal subunit protein uL30-like ferredoxin-like fold" evidence="7">
    <location>
        <begin position="5"/>
        <end position="54"/>
    </location>
</feature>
<dbReference type="PROSITE" id="PS00634">
    <property type="entry name" value="RIBOSOMAL_L30"/>
    <property type="match status" value="1"/>
</dbReference>
<dbReference type="HAMAP" id="MF_01371_B">
    <property type="entry name" value="Ribosomal_uL30_B"/>
    <property type="match status" value="1"/>
</dbReference>
<comment type="subunit">
    <text evidence="2 5">Part of the 50S ribosomal subunit.</text>
</comment>
<dbReference type="EMBL" id="AHNR02000028">
    <property type="protein sequence ID" value="EKR55779.1"/>
    <property type="molecule type" value="Genomic_DNA"/>
</dbReference>
<dbReference type="SUPFAM" id="SSF55129">
    <property type="entry name" value="Ribosomal protein L30p/L7e"/>
    <property type="match status" value="1"/>
</dbReference>
<dbReference type="InterPro" id="IPR016082">
    <property type="entry name" value="Ribosomal_uL30_ferredoxin-like"/>
</dbReference>
<dbReference type="PANTHER" id="PTHR15892:SF2">
    <property type="entry name" value="LARGE RIBOSOMAL SUBUNIT PROTEIN UL30M"/>
    <property type="match status" value="1"/>
</dbReference>
<evidence type="ECO:0000313" key="8">
    <source>
        <dbReference type="EMBL" id="EKR55779.1"/>
    </source>
</evidence>
<evidence type="ECO:0000256" key="2">
    <source>
        <dbReference type="ARBA" id="ARBA00011838"/>
    </source>
</evidence>
<keyword evidence="4 5" id="KW-0687">Ribonucleoprotein</keyword>
<proteinExistence type="inferred from homology"/>
<gene>
    <name evidence="5 8" type="primary">rpmD</name>
    <name evidence="8" type="ORF">LEP1GSC105_2415</name>
</gene>
<dbReference type="NCBIfam" id="TIGR01308">
    <property type="entry name" value="rpmD_bact"/>
    <property type="match status" value="1"/>
</dbReference>
<sequence length="59" mass="6708">MENIIVTQVKSSIGVKKEHKLTLHALGLRRTGQQRKHKISPQLQGMLNSVRHLIKVEKA</sequence>
<comment type="caution">
    <text evidence="8">The sequence shown here is derived from an EMBL/GenBank/DDBJ whole genome shotgun (WGS) entry which is preliminary data.</text>
</comment>
<dbReference type="CDD" id="cd01658">
    <property type="entry name" value="Ribosomal_L30"/>
    <property type="match status" value="1"/>
</dbReference>
<dbReference type="FunFam" id="3.30.1390.20:FF:000011">
    <property type="entry name" value="50S ribosomal protein L30"/>
    <property type="match status" value="1"/>
</dbReference>
<accession>A0A0E2D751</accession>
<reference evidence="8 9" key="1">
    <citation type="submission" date="2012-10" db="EMBL/GenBank/DDBJ databases">
        <authorList>
            <person name="Harkins D.M."/>
            <person name="Durkin A.S."/>
            <person name="Brinkac L.M."/>
            <person name="Haft D.H."/>
            <person name="Selengut J.D."/>
            <person name="Sanka R."/>
            <person name="DePew J."/>
            <person name="Purushe J."/>
            <person name="Chanthongthip A."/>
            <person name="Lattana O."/>
            <person name="Phetsouvanh R."/>
            <person name="Newton P.N."/>
            <person name="Vinetz J.M."/>
            <person name="Sutton G.G."/>
            <person name="Nierman W.C."/>
            <person name="Fouts D.E."/>
        </authorList>
    </citation>
    <scope>NUCLEOTIDE SEQUENCE [LARGE SCALE GENOMIC DNA]</scope>
    <source>
        <strain evidence="8 9">UI 12758</strain>
    </source>
</reference>
<dbReference type="RefSeq" id="WP_000427710.1">
    <property type="nucleotide sequence ID" value="NZ_AHNR02000028.1"/>
</dbReference>
<dbReference type="PANTHER" id="PTHR15892">
    <property type="entry name" value="MITOCHONDRIAL RIBOSOMAL PROTEIN L30"/>
    <property type="match status" value="1"/>
</dbReference>
<dbReference type="AlphaFoldDB" id="A0A0E2D751"/>
<dbReference type="GO" id="GO:0003735">
    <property type="term" value="F:structural constituent of ribosome"/>
    <property type="evidence" value="ECO:0007669"/>
    <property type="project" value="InterPro"/>
</dbReference>
<evidence type="ECO:0000256" key="4">
    <source>
        <dbReference type="ARBA" id="ARBA00023274"/>
    </source>
</evidence>
<evidence type="ECO:0000259" key="7">
    <source>
        <dbReference type="Pfam" id="PF00327"/>
    </source>
</evidence>
<keyword evidence="3 5" id="KW-0689">Ribosomal protein</keyword>
<dbReference type="InterPro" id="IPR036919">
    <property type="entry name" value="Ribo_uL30_ferredoxin-like_sf"/>
</dbReference>
<dbReference type="SMR" id="A0A0E2D751"/>
<name>A0A0E2D751_LEPIR</name>
<organism evidence="8 9">
    <name type="scientific">Leptospira interrogans str. UI 12758</name>
    <dbReference type="NCBI Taxonomy" id="1049938"/>
    <lineage>
        <taxon>Bacteria</taxon>
        <taxon>Pseudomonadati</taxon>
        <taxon>Spirochaetota</taxon>
        <taxon>Spirochaetia</taxon>
        <taxon>Leptospirales</taxon>
        <taxon>Leptospiraceae</taxon>
        <taxon>Leptospira</taxon>
    </lineage>
</organism>
<evidence type="ECO:0000256" key="6">
    <source>
        <dbReference type="RuleBase" id="RU003734"/>
    </source>
</evidence>
<dbReference type="PIRSF" id="PIRSF002211">
    <property type="entry name" value="Ribosomal_L30_bac-type"/>
    <property type="match status" value="1"/>
</dbReference>
<dbReference type="GO" id="GO:0006412">
    <property type="term" value="P:translation"/>
    <property type="evidence" value="ECO:0007669"/>
    <property type="project" value="UniProtKB-UniRule"/>
</dbReference>
<evidence type="ECO:0000256" key="5">
    <source>
        <dbReference type="HAMAP-Rule" id="MF_01371"/>
    </source>
</evidence>
<dbReference type="InterPro" id="IPR018038">
    <property type="entry name" value="Ribosomal_uL30_CS"/>
</dbReference>
<dbReference type="Proteomes" id="UP000001340">
    <property type="component" value="Unassembled WGS sequence"/>
</dbReference>
<dbReference type="InterPro" id="IPR005996">
    <property type="entry name" value="Ribosomal_uL30_bac-type"/>
</dbReference>